<reference evidence="1 2" key="1">
    <citation type="submission" date="2021-06" db="EMBL/GenBank/DDBJ databases">
        <authorList>
            <person name="Palmer J.M."/>
        </authorList>
    </citation>
    <scope>NUCLEOTIDE SEQUENCE [LARGE SCALE GENOMIC DNA]</scope>
    <source>
        <strain evidence="1 2">CL_MEX2019</strain>
        <tissue evidence="1">Muscle</tissue>
    </source>
</reference>
<dbReference type="Proteomes" id="UP001352852">
    <property type="component" value="Unassembled WGS sequence"/>
</dbReference>
<accession>A0ABU7DFC2</accession>
<name>A0ABU7DFC2_9TELE</name>
<evidence type="ECO:0000313" key="2">
    <source>
        <dbReference type="Proteomes" id="UP001352852"/>
    </source>
</evidence>
<comment type="caution">
    <text evidence="1">The sequence shown here is derived from an EMBL/GenBank/DDBJ whole genome shotgun (WGS) entry which is preliminary data.</text>
</comment>
<gene>
    <name evidence="1" type="ORF">CHARACLAT_010330</name>
</gene>
<proteinExistence type="predicted"/>
<protein>
    <submittedName>
        <fullName evidence="1">Uncharacterized protein</fullName>
    </submittedName>
</protein>
<organism evidence="1 2">
    <name type="scientific">Characodon lateralis</name>
    <dbReference type="NCBI Taxonomy" id="208331"/>
    <lineage>
        <taxon>Eukaryota</taxon>
        <taxon>Metazoa</taxon>
        <taxon>Chordata</taxon>
        <taxon>Craniata</taxon>
        <taxon>Vertebrata</taxon>
        <taxon>Euteleostomi</taxon>
        <taxon>Actinopterygii</taxon>
        <taxon>Neopterygii</taxon>
        <taxon>Teleostei</taxon>
        <taxon>Neoteleostei</taxon>
        <taxon>Acanthomorphata</taxon>
        <taxon>Ovalentaria</taxon>
        <taxon>Atherinomorphae</taxon>
        <taxon>Cyprinodontiformes</taxon>
        <taxon>Goodeidae</taxon>
        <taxon>Characodon</taxon>
    </lineage>
</organism>
<dbReference type="EMBL" id="JAHUTJ010025250">
    <property type="protein sequence ID" value="MED6273828.1"/>
    <property type="molecule type" value="Genomic_DNA"/>
</dbReference>
<sequence>MERMAEKKSMNEVKRNFANPNCSETLMTDVLVQWFGIAVWHFHMRFFHQVAPMLAQNNENSTKKKEKEEMC</sequence>
<keyword evidence="2" id="KW-1185">Reference proteome</keyword>
<evidence type="ECO:0000313" key="1">
    <source>
        <dbReference type="EMBL" id="MED6273828.1"/>
    </source>
</evidence>